<sequence>MDEVFKALADTSRRRLLDSLNARNGQSLRELCAGLDMARQSVSKHLAVLEAANLVTTVWRGREKLHYLNAEPINAIAERWINRYDRERVSALADLKRALEEKPMGNHEFVYTTYINTTPERLWQALTDPAFTRRYWGLAFDTDWRAGSPMAWEMGGMNLADPEQVVVESEPHRRLAYTWHSLTPEWAEASGVGDEVFAKIAGERRSKVTFELEPVGPLVKLTVVHGDFDADSTVREMVGQGWPAILSNLKTLLETGATLPQPEPAGQGG</sequence>
<feature type="domain" description="HTH arsR-type" evidence="2">
    <location>
        <begin position="1"/>
        <end position="88"/>
    </location>
</feature>
<dbReference type="SMART" id="SM00418">
    <property type="entry name" value="HTH_ARSR"/>
    <property type="match status" value="1"/>
</dbReference>
<dbReference type="PANTHER" id="PTHR38600:SF1">
    <property type="entry name" value="TRANSCRIPTIONAL REGULATORY PROTEIN"/>
    <property type="match status" value="1"/>
</dbReference>
<comment type="similarity">
    <text evidence="1">Belongs to the AHA1 family.</text>
</comment>
<dbReference type="PROSITE" id="PS50987">
    <property type="entry name" value="HTH_ARSR_2"/>
    <property type="match status" value="1"/>
</dbReference>
<dbReference type="CDD" id="cd08893">
    <property type="entry name" value="SRPBCC_CalC_Aha1-like_GntR-HTH"/>
    <property type="match status" value="1"/>
</dbReference>
<reference evidence="3" key="1">
    <citation type="submission" date="2021-01" db="EMBL/GenBank/DDBJ databases">
        <title>Whole genome shotgun sequence of Planosporangium mesophilum NBRC 109066.</title>
        <authorList>
            <person name="Komaki H."/>
            <person name="Tamura T."/>
        </authorList>
    </citation>
    <scope>NUCLEOTIDE SEQUENCE</scope>
    <source>
        <strain evidence="3">NBRC 109066</strain>
    </source>
</reference>
<keyword evidence="4" id="KW-1185">Reference proteome</keyword>
<evidence type="ECO:0000313" key="4">
    <source>
        <dbReference type="Proteomes" id="UP000599074"/>
    </source>
</evidence>
<dbReference type="InterPro" id="IPR001845">
    <property type="entry name" value="HTH_ArsR_DNA-bd_dom"/>
</dbReference>
<dbReference type="AlphaFoldDB" id="A0A8J3TR75"/>
<name>A0A8J3TR75_9ACTN</name>
<evidence type="ECO:0000259" key="2">
    <source>
        <dbReference type="PROSITE" id="PS50987"/>
    </source>
</evidence>
<dbReference type="InterPro" id="IPR013538">
    <property type="entry name" value="ASHA1/2-like_C"/>
</dbReference>
<organism evidence="3 4">
    <name type="scientific">Planosporangium mesophilum</name>
    <dbReference type="NCBI Taxonomy" id="689768"/>
    <lineage>
        <taxon>Bacteria</taxon>
        <taxon>Bacillati</taxon>
        <taxon>Actinomycetota</taxon>
        <taxon>Actinomycetes</taxon>
        <taxon>Micromonosporales</taxon>
        <taxon>Micromonosporaceae</taxon>
        <taxon>Planosporangium</taxon>
    </lineage>
</organism>
<dbReference type="CDD" id="cd00090">
    <property type="entry name" value="HTH_ARSR"/>
    <property type="match status" value="1"/>
</dbReference>
<dbReference type="RefSeq" id="WP_168117819.1">
    <property type="nucleotide sequence ID" value="NZ_BOON01000060.1"/>
</dbReference>
<dbReference type="Pfam" id="PF12840">
    <property type="entry name" value="HTH_20"/>
    <property type="match status" value="1"/>
</dbReference>
<dbReference type="Proteomes" id="UP000599074">
    <property type="component" value="Unassembled WGS sequence"/>
</dbReference>
<gene>
    <name evidence="3" type="ORF">Pme01_54420</name>
</gene>
<comment type="caution">
    <text evidence="3">The sequence shown here is derived from an EMBL/GenBank/DDBJ whole genome shotgun (WGS) entry which is preliminary data.</text>
</comment>
<dbReference type="PANTHER" id="PTHR38600">
    <property type="entry name" value="TRANSCRIPTIONAL REGULATORY PROTEIN"/>
    <property type="match status" value="1"/>
</dbReference>
<dbReference type="InterPro" id="IPR011991">
    <property type="entry name" value="ArsR-like_HTH"/>
</dbReference>
<dbReference type="GO" id="GO:0003700">
    <property type="term" value="F:DNA-binding transcription factor activity"/>
    <property type="evidence" value="ECO:0007669"/>
    <property type="project" value="InterPro"/>
</dbReference>
<dbReference type="InterPro" id="IPR023393">
    <property type="entry name" value="START-like_dom_sf"/>
</dbReference>
<dbReference type="InterPro" id="IPR036390">
    <property type="entry name" value="WH_DNA-bd_sf"/>
</dbReference>
<dbReference type="InterPro" id="IPR036388">
    <property type="entry name" value="WH-like_DNA-bd_sf"/>
</dbReference>
<dbReference type="SUPFAM" id="SSF46785">
    <property type="entry name" value="Winged helix' DNA-binding domain"/>
    <property type="match status" value="1"/>
</dbReference>
<proteinExistence type="inferred from homology"/>
<dbReference type="NCBIfam" id="NF033788">
    <property type="entry name" value="HTH_metalloreg"/>
    <property type="match status" value="1"/>
</dbReference>
<protein>
    <submittedName>
        <fullName evidence="3">ArsR family transcriptional regulator</fullName>
    </submittedName>
</protein>
<evidence type="ECO:0000256" key="1">
    <source>
        <dbReference type="ARBA" id="ARBA00006817"/>
    </source>
</evidence>
<accession>A0A8J3TR75</accession>
<dbReference type="Gene3D" id="3.30.530.20">
    <property type="match status" value="1"/>
</dbReference>
<dbReference type="SUPFAM" id="SSF55961">
    <property type="entry name" value="Bet v1-like"/>
    <property type="match status" value="1"/>
</dbReference>
<dbReference type="EMBL" id="BOON01000060">
    <property type="protein sequence ID" value="GII25845.1"/>
    <property type="molecule type" value="Genomic_DNA"/>
</dbReference>
<evidence type="ECO:0000313" key="3">
    <source>
        <dbReference type="EMBL" id="GII25845.1"/>
    </source>
</evidence>
<dbReference type="Pfam" id="PF08327">
    <property type="entry name" value="AHSA1"/>
    <property type="match status" value="1"/>
</dbReference>
<dbReference type="Gene3D" id="1.10.10.10">
    <property type="entry name" value="Winged helix-like DNA-binding domain superfamily/Winged helix DNA-binding domain"/>
    <property type="match status" value="1"/>
</dbReference>